<sequence>MAPSKPRRTRGNVTWLPSGSARVSVFGGVDQVTGEASPARETVPARATCRETERDRVQRPALSKDDGDSPISVLGPAGRSCEVAVVGVGDLREAGEMGIGRRGS</sequence>
<name>A0ABV1JNS8_9PSEU</name>
<dbReference type="Proteomes" id="UP001464923">
    <property type="component" value="Unassembled WGS sequence"/>
</dbReference>
<gene>
    <name evidence="2" type="ORF">WHI96_00020</name>
</gene>
<proteinExistence type="predicted"/>
<comment type="caution">
    <text evidence="2">The sequence shown here is derived from an EMBL/GenBank/DDBJ whole genome shotgun (WGS) entry which is preliminary data.</text>
</comment>
<organism evidence="2 3">
    <name type="scientific">Pseudonocardia tropica</name>
    <dbReference type="NCBI Taxonomy" id="681289"/>
    <lineage>
        <taxon>Bacteria</taxon>
        <taxon>Bacillati</taxon>
        <taxon>Actinomycetota</taxon>
        <taxon>Actinomycetes</taxon>
        <taxon>Pseudonocardiales</taxon>
        <taxon>Pseudonocardiaceae</taxon>
        <taxon>Pseudonocardia</taxon>
    </lineage>
</organism>
<dbReference type="EMBL" id="JBEDNP010000001">
    <property type="protein sequence ID" value="MEQ3537194.1"/>
    <property type="molecule type" value="Genomic_DNA"/>
</dbReference>
<accession>A0ABV1JNS8</accession>
<reference evidence="2 3" key="1">
    <citation type="submission" date="2024-03" db="EMBL/GenBank/DDBJ databases">
        <title>Draft genome sequence of Pseudonocardia tropica JCM 19149.</title>
        <authorList>
            <person name="Butdee W."/>
            <person name="Duangmal K."/>
        </authorList>
    </citation>
    <scope>NUCLEOTIDE SEQUENCE [LARGE SCALE GENOMIC DNA]</scope>
    <source>
        <strain evidence="2 3">JCM 19149</strain>
    </source>
</reference>
<feature type="region of interest" description="Disordered" evidence="1">
    <location>
        <begin position="33"/>
        <end position="76"/>
    </location>
</feature>
<keyword evidence="3" id="KW-1185">Reference proteome</keyword>
<dbReference type="RefSeq" id="WP_345654198.1">
    <property type="nucleotide sequence ID" value="NZ_BAABLY010000093.1"/>
</dbReference>
<evidence type="ECO:0000313" key="3">
    <source>
        <dbReference type="Proteomes" id="UP001464923"/>
    </source>
</evidence>
<evidence type="ECO:0000256" key="1">
    <source>
        <dbReference type="SAM" id="MobiDB-lite"/>
    </source>
</evidence>
<evidence type="ECO:0000313" key="2">
    <source>
        <dbReference type="EMBL" id="MEQ3537194.1"/>
    </source>
</evidence>
<feature type="compositionally biased region" description="Basic and acidic residues" evidence="1">
    <location>
        <begin position="48"/>
        <end position="67"/>
    </location>
</feature>
<protein>
    <submittedName>
        <fullName evidence="2">Uncharacterized protein</fullName>
    </submittedName>
</protein>